<name>A0A8S4GB35_PLUXY</name>
<evidence type="ECO:0000256" key="1">
    <source>
        <dbReference type="SAM" id="MobiDB-lite"/>
    </source>
</evidence>
<keyword evidence="4" id="KW-1185">Reference proteome</keyword>
<feature type="compositionally biased region" description="Acidic residues" evidence="1">
    <location>
        <begin position="273"/>
        <end position="287"/>
    </location>
</feature>
<gene>
    <name evidence="3" type="ORF">PLXY2_LOCUS15207</name>
</gene>
<dbReference type="SUPFAM" id="SSF50729">
    <property type="entry name" value="PH domain-like"/>
    <property type="match status" value="1"/>
</dbReference>
<dbReference type="PANTHER" id="PTHR45960">
    <property type="entry name" value="GRB2-ASSOCIATED-BINDING PROTEIN"/>
    <property type="match status" value="1"/>
</dbReference>
<proteinExistence type="predicted"/>
<dbReference type="GO" id="GO:0005737">
    <property type="term" value="C:cytoplasm"/>
    <property type="evidence" value="ECO:0007669"/>
    <property type="project" value="TreeGrafter"/>
</dbReference>
<protein>
    <submittedName>
        <fullName evidence="3">(diamondback moth) hypothetical protein</fullName>
    </submittedName>
</protein>
<feature type="compositionally biased region" description="Low complexity" evidence="1">
    <location>
        <begin position="390"/>
        <end position="406"/>
    </location>
</feature>
<feature type="region of interest" description="Disordered" evidence="1">
    <location>
        <begin position="258"/>
        <end position="290"/>
    </location>
</feature>
<dbReference type="PANTHER" id="PTHR45960:SF2">
    <property type="entry name" value="PROTEIN DAUGHTER OF SEVENLESS"/>
    <property type="match status" value="1"/>
</dbReference>
<feature type="compositionally biased region" description="Polar residues" evidence="1">
    <location>
        <begin position="360"/>
        <end position="370"/>
    </location>
</feature>
<comment type="caution">
    <text evidence="3">The sequence shown here is derived from an EMBL/GenBank/DDBJ whole genome shotgun (WGS) entry which is preliminary data.</text>
</comment>
<feature type="compositionally biased region" description="Pro residues" evidence="1">
    <location>
        <begin position="323"/>
        <end position="333"/>
    </location>
</feature>
<feature type="region of interest" description="Disordered" evidence="1">
    <location>
        <begin position="467"/>
        <end position="497"/>
    </location>
</feature>
<evidence type="ECO:0000313" key="3">
    <source>
        <dbReference type="EMBL" id="CAG9136957.1"/>
    </source>
</evidence>
<dbReference type="Proteomes" id="UP000653454">
    <property type="component" value="Unassembled WGS sequence"/>
</dbReference>
<dbReference type="GO" id="GO:0007165">
    <property type="term" value="P:signal transduction"/>
    <property type="evidence" value="ECO:0007669"/>
    <property type="project" value="TreeGrafter"/>
</dbReference>
<organism evidence="3 4">
    <name type="scientific">Plutella xylostella</name>
    <name type="common">Diamondback moth</name>
    <name type="synonym">Plutella maculipennis</name>
    <dbReference type="NCBI Taxonomy" id="51655"/>
    <lineage>
        <taxon>Eukaryota</taxon>
        <taxon>Metazoa</taxon>
        <taxon>Ecdysozoa</taxon>
        <taxon>Arthropoda</taxon>
        <taxon>Hexapoda</taxon>
        <taxon>Insecta</taxon>
        <taxon>Pterygota</taxon>
        <taxon>Neoptera</taxon>
        <taxon>Endopterygota</taxon>
        <taxon>Lepidoptera</taxon>
        <taxon>Glossata</taxon>
        <taxon>Ditrysia</taxon>
        <taxon>Yponomeutoidea</taxon>
        <taxon>Plutellidae</taxon>
        <taxon>Plutella</taxon>
    </lineage>
</organism>
<dbReference type="AlphaFoldDB" id="A0A8S4GB35"/>
<dbReference type="EMBL" id="CAJHNJ030000172">
    <property type="protein sequence ID" value="CAG9136957.1"/>
    <property type="molecule type" value="Genomic_DNA"/>
</dbReference>
<dbReference type="Gene3D" id="2.30.29.30">
    <property type="entry name" value="Pleckstrin-homology domain (PH domain)/Phosphotyrosine-binding domain (PTB)"/>
    <property type="match status" value="1"/>
</dbReference>
<feature type="compositionally biased region" description="Pro residues" evidence="1">
    <location>
        <begin position="346"/>
        <end position="358"/>
    </location>
</feature>
<feature type="compositionally biased region" description="Polar residues" evidence="1">
    <location>
        <begin position="258"/>
        <end position="271"/>
    </location>
</feature>
<evidence type="ECO:0000313" key="4">
    <source>
        <dbReference type="Proteomes" id="UP000653454"/>
    </source>
</evidence>
<dbReference type="CDD" id="cd13384">
    <property type="entry name" value="PH_Gab2_2"/>
    <property type="match status" value="1"/>
</dbReference>
<sequence>MFCSPCSCVSHLFSKTIRRPNTKKMSKHIVFEGWLTKSPPSKRIWRAKWRKRWFVLRQSGELPGQYFLDYYADRNRRRMKGTINLDLCEQVDAGLHMERGTGTSLDPKVRGSVFTVRTTTRIYHLEADSEDDMEKWVAAICRVCGLHATDETRERMGPYQNSIPPMSVAHDQYDVSDNGVYIRISDCITGIRPQDRRAFTFDDEDLIESSKSFERDYCGRHPLSYLQPQPEIRVYAPTTPETPPTAIYRAATASCSVSTGASTSGQASMVAQDSDEESYASEEEDPDNLSLLEGHVNIIYPTDPDWDTTLSRTTFTRHRPLSAPRPAPAPAPAPAAASAPAVVTKQPPPQPPPQPQPQPSCSHYPTTNGLATEPKFIGPPVPPRPPKPFQGPKLQEPTETENAAAAPPQPMSYLTVPGRRSQSSPASPGRALAVAPSHSRDDDEEMACAAPSSHYFNLTLPMPPAVDRALKPRHSSHSFGHLSHIPPGGYPDPPRSDVLQYLDLDFQTNRPPMKPADVAKRKAAIAEAKSTYKTVDFVKTEAFNSTREDAEAFRLHQQ</sequence>
<dbReference type="InterPro" id="IPR011993">
    <property type="entry name" value="PH-like_dom_sf"/>
</dbReference>
<evidence type="ECO:0000259" key="2">
    <source>
        <dbReference type="PROSITE" id="PS50003"/>
    </source>
</evidence>
<feature type="region of interest" description="Disordered" evidence="1">
    <location>
        <begin position="318"/>
        <end position="447"/>
    </location>
</feature>
<dbReference type="Pfam" id="PF00169">
    <property type="entry name" value="PH"/>
    <property type="match status" value="1"/>
</dbReference>
<reference evidence="3" key="1">
    <citation type="submission" date="2020-11" db="EMBL/GenBank/DDBJ databases">
        <authorList>
            <person name="Whiteford S."/>
        </authorList>
    </citation>
    <scope>NUCLEOTIDE SEQUENCE</scope>
</reference>
<dbReference type="GO" id="GO:0035591">
    <property type="term" value="F:signaling adaptor activity"/>
    <property type="evidence" value="ECO:0007669"/>
    <property type="project" value="TreeGrafter"/>
</dbReference>
<feature type="compositionally biased region" description="Pro residues" evidence="1">
    <location>
        <begin position="377"/>
        <end position="389"/>
    </location>
</feature>
<dbReference type="InterPro" id="IPR046355">
    <property type="entry name" value="Gab1-4-like"/>
</dbReference>
<dbReference type="InterPro" id="IPR001849">
    <property type="entry name" value="PH_domain"/>
</dbReference>
<dbReference type="SMART" id="SM00233">
    <property type="entry name" value="PH"/>
    <property type="match status" value="1"/>
</dbReference>
<dbReference type="PROSITE" id="PS50003">
    <property type="entry name" value="PH_DOMAIN"/>
    <property type="match status" value="1"/>
</dbReference>
<feature type="domain" description="PH" evidence="2">
    <location>
        <begin position="28"/>
        <end position="145"/>
    </location>
</feature>
<accession>A0A8S4GB35</accession>